<keyword evidence="1" id="KW-0812">Transmembrane</keyword>
<feature type="transmembrane region" description="Helical" evidence="1">
    <location>
        <begin position="61"/>
        <end position="81"/>
    </location>
</feature>
<dbReference type="RefSeq" id="WP_215872058.1">
    <property type="nucleotide sequence ID" value="NZ_JAAXYO010000048.1"/>
</dbReference>
<dbReference type="EMBL" id="JAAXYO010000048">
    <property type="protein sequence ID" value="MBU2787603.1"/>
    <property type="molecule type" value="Genomic_DNA"/>
</dbReference>
<dbReference type="Proteomes" id="UP001197378">
    <property type="component" value="Unassembled WGS sequence"/>
</dbReference>
<reference evidence="3" key="1">
    <citation type="journal article" date="2021" name="ISME J.">
        <title>Genomic evolution of the class Acidithiobacillia: deep-branching Proteobacteria living in extreme acidic conditions.</title>
        <authorList>
            <person name="Moya-Beltran A."/>
            <person name="Beard S."/>
            <person name="Rojas-Villalobos C."/>
            <person name="Issotta F."/>
            <person name="Gallardo Y."/>
            <person name="Ulloa R."/>
            <person name="Giaveno A."/>
            <person name="Degli Esposti M."/>
            <person name="Johnson D.B."/>
            <person name="Quatrini R."/>
        </authorList>
    </citation>
    <scope>NUCLEOTIDE SEQUENCE</scope>
    <source>
        <strain evidence="3">VAN18-1</strain>
    </source>
</reference>
<organism evidence="3 4">
    <name type="scientific">Igneacidithiobacillus copahuensis</name>
    <dbReference type="NCBI Taxonomy" id="2724909"/>
    <lineage>
        <taxon>Bacteria</taxon>
        <taxon>Pseudomonadati</taxon>
        <taxon>Pseudomonadota</taxon>
        <taxon>Acidithiobacillia</taxon>
        <taxon>Acidithiobacillales</taxon>
        <taxon>Acidithiobacillaceae</taxon>
        <taxon>Igneacidithiobacillus</taxon>
    </lineage>
</organism>
<keyword evidence="4" id="KW-1185">Reference proteome</keyword>
<keyword evidence="1" id="KW-0472">Membrane</keyword>
<evidence type="ECO:0000313" key="3">
    <source>
        <dbReference type="EMBL" id="MBU2787603.1"/>
    </source>
</evidence>
<evidence type="ECO:0000313" key="4">
    <source>
        <dbReference type="Proteomes" id="UP001197378"/>
    </source>
</evidence>
<dbReference type="Pfam" id="PF13717">
    <property type="entry name" value="Zn_ribbon_4"/>
    <property type="match status" value="1"/>
</dbReference>
<feature type="domain" description="Zinc finger/thioredoxin putative" evidence="2">
    <location>
        <begin position="1"/>
        <end position="36"/>
    </location>
</feature>
<sequence>MEVQCPRCESTFAVEPLSLRQHQGLLQCSVCGEVFRVPIAAPAVAKAMEAESARRRGIGSWFLLAIIVFLLLVLVVQILWWTRSYAYLASSPAIRTVVLQSANALGVEMPWPGPNREIHIVQSTVTPLPNQLALIRGQLENTSRMVQAYPQLQVVLSNAYGSTIRTLTFAPSTYLPGNVLPRDGFSPGQKVPFTLQGPQLEAAPGYQVTILSLP</sequence>
<name>A0AAE2YPF2_9PROT</name>
<proteinExistence type="predicted"/>
<protein>
    <submittedName>
        <fullName evidence="3">DUF3426 domain-containing protein</fullName>
    </submittedName>
</protein>
<evidence type="ECO:0000256" key="1">
    <source>
        <dbReference type="SAM" id="Phobius"/>
    </source>
</evidence>
<gene>
    <name evidence="3" type="ORF">HFQ13_05175</name>
</gene>
<accession>A0AAE2YPF2</accession>
<dbReference type="Pfam" id="PF11906">
    <property type="entry name" value="DUF3426"/>
    <property type="match status" value="1"/>
</dbReference>
<dbReference type="InterPro" id="IPR021834">
    <property type="entry name" value="DUF3426"/>
</dbReference>
<keyword evidence="1" id="KW-1133">Transmembrane helix</keyword>
<dbReference type="AlphaFoldDB" id="A0AAE2YPF2"/>
<comment type="caution">
    <text evidence="3">The sequence shown here is derived from an EMBL/GenBank/DDBJ whole genome shotgun (WGS) entry which is preliminary data.</text>
</comment>
<dbReference type="NCBIfam" id="TIGR02098">
    <property type="entry name" value="MJ0042_CXXC"/>
    <property type="match status" value="1"/>
</dbReference>
<evidence type="ECO:0000259" key="2">
    <source>
        <dbReference type="Pfam" id="PF13717"/>
    </source>
</evidence>
<dbReference type="InterPro" id="IPR011723">
    <property type="entry name" value="Znf/thioredoxin_put"/>
</dbReference>